<protein>
    <submittedName>
        <fullName evidence="2">Uncharacterized protein</fullName>
    </submittedName>
</protein>
<sequence length="244" mass="28374">MCCLECRKTEPLNAIPSLTSMVEWCYYFSFIFLVLKILNQYLVYGVVMMKKIMVKFFIMLFIFFSLCGCSSSPSDSLSPSEKTIEGYSFDKYKVEIFPLSEKAKINFSSNPYWKLYKTKITKDYKNRNVDFGGYYIAIIINCGVICRVGAMVDIRYGRIYSLPLGDGMGYAECYSNRNVVDDEGIHYKPNSRLFITSSCSETEIKNSKNNKQHKVYFINVWDEAKKKFILEKKIEQSLIVEREV</sequence>
<keyword evidence="1" id="KW-0472">Membrane</keyword>
<gene>
    <name evidence="2" type="ORF">ASZ90_005650</name>
</gene>
<accession>A0A0W8FUI2</accession>
<name>A0A0W8FUI2_9ZZZZ</name>
<reference evidence="2" key="1">
    <citation type="journal article" date="2015" name="Proc. Natl. Acad. Sci. U.S.A.">
        <title>Networks of energetic and metabolic interactions define dynamics in microbial communities.</title>
        <authorList>
            <person name="Embree M."/>
            <person name="Liu J.K."/>
            <person name="Al-Bassam M.M."/>
            <person name="Zengler K."/>
        </authorList>
    </citation>
    <scope>NUCLEOTIDE SEQUENCE</scope>
</reference>
<dbReference type="EMBL" id="LNQE01000844">
    <property type="protein sequence ID" value="KUG24538.1"/>
    <property type="molecule type" value="Genomic_DNA"/>
</dbReference>
<organism evidence="2">
    <name type="scientific">hydrocarbon metagenome</name>
    <dbReference type="NCBI Taxonomy" id="938273"/>
    <lineage>
        <taxon>unclassified sequences</taxon>
        <taxon>metagenomes</taxon>
        <taxon>ecological metagenomes</taxon>
    </lineage>
</organism>
<dbReference type="AlphaFoldDB" id="A0A0W8FUI2"/>
<keyword evidence="1" id="KW-0812">Transmembrane</keyword>
<feature type="transmembrane region" description="Helical" evidence="1">
    <location>
        <begin position="132"/>
        <end position="150"/>
    </location>
</feature>
<keyword evidence="1" id="KW-1133">Transmembrane helix</keyword>
<evidence type="ECO:0000313" key="2">
    <source>
        <dbReference type="EMBL" id="KUG24538.1"/>
    </source>
</evidence>
<feature type="transmembrane region" description="Helical" evidence="1">
    <location>
        <begin position="56"/>
        <end position="73"/>
    </location>
</feature>
<proteinExistence type="predicted"/>
<evidence type="ECO:0000256" key="1">
    <source>
        <dbReference type="SAM" id="Phobius"/>
    </source>
</evidence>
<feature type="transmembrane region" description="Helical" evidence="1">
    <location>
        <begin position="26"/>
        <end position="44"/>
    </location>
</feature>
<comment type="caution">
    <text evidence="2">The sequence shown here is derived from an EMBL/GenBank/DDBJ whole genome shotgun (WGS) entry which is preliminary data.</text>
</comment>